<dbReference type="GO" id="GO:0003677">
    <property type="term" value="F:DNA binding"/>
    <property type="evidence" value="ECO:0007669"/>
    <property type="project" value="InterPro"/>
</dbReference>
<dbReference type="SUPFAM" id="SSF53041">
    <property type="entry name" value="Resolvase-like"/>
    <property type="match status" value="1"/>
</dbReference>
<dbReference type="AlphaFoldDB" id="A0AA41YYJ9"/>
<organism evidence="2 3">
    <name type="scientific">Lichenifustis flavocetrariae</name>
    <dbReference type="NCBI Taxonomy" id="2949735"/>
    <lineage>
        <taxon>Bacteria</taxon>
        <taxon>Pseudomonadati</taxon>
        <taxon>Pseudomonadota</taxon>
        <taxon>Alphaproteobacteria</taxon>
        <taxon>Hyphomicrobiales</taxon>
        <taxon>Lichenihabitantaceae</taxon>
        <taxon>Lichenifustis</taxon>
    </lineage>
</organism>
<name>A0AA41YYJ9_9HYPH</name>
<dbReference type="GO" id="GO:0000150">
    <property type="term" value="F:DNA strand exchange activity"/>
    <property type="evidence" value="ECO:0007669"/>
    <property type="project" value="InterPro"/>
</dbReference>
<dbReference type="InterPro" id="IPR036162">
    <property type="entry name" value="Resolvase-like_N_sf"/>
</dbReference>
<dbReference type="Gene3D" id="3.40.50.1390">
    <property type="entry name" value="Resolvase, N-terminal catalytic domain"/>
    <property type="match status" value="1"/>
</dbReference>
<comment type="caution">
    <text evidence="2">The sequence shown here is derived from an EMBL/GenBank/DDBJ whole genome shotgun (WGS) entry which is preliminary data.</text>
</comment>
<dbReference type="EMBL" id="JAMOIM010000019">
    <property type="protein sequence ID" value="MCW6510949.1"/>
    <property type="molecule type" value="Genomic_DNA"/>
</dbReference>
<dbReference type="SMART" id="SM00857">
    <property type="entry name" value="Resolvase"/>
    <property type="match status" value="1"/>
</dbReference>
<accession>A0AA41YYJ9</accession>
<reference evidence="2" key="1">
    <citation type="submission" date="2022-05" db="EMBL/GenBank/DDBJ databases">
        <authorList>
            <person name="Pankratov T."/>
        </authorList>
    </citation>
    <scope>NUCLEOTIDE SEQUENCE</scope>
    <source>
        <strain evidence="2">BP6-180914</strain>
    </source>
</reference>
<dbReference type="InterPro" id="IPR050639">
    <property type="entry name" value="SSR_resolvase"/>
</dbReference>
<dbReference type="PANTHER" id="PTHR30461:SF23">
    <property type="entry name" value="DNA RECOMBINASE-RELATED"/>
    <property type="match status" value="1"/>
</dbReference>
<proteinExistence type="predicted"/>
<evidence type="ECO:0000313" key="3">
    <source>
        <dbReference type="Proteomes" id="UP001165667"/>
    </source>
</evidence>
<evidence type="ECO:0000313" key="2">
    <source>
        <dbReference type="EMBL" id="MCW6510949.1"/>
    </source>
</evidence>
<dbReference type="InterPro" id="IPR006119">
    <property type="entry name" value="Resolv_N"/>
</dbReference>
<keyword evidence="3" id="KW-1185">Reference proteome</keyword>
<dbReference type="Pfam" id="PF00239">
    <property type="entry name" value="Resolvase"/>
    <property type="match status" value="1"/>
</dbReference>
<feature type="domain" description="Resolvase/invertase-type recombinase catalytic" evidence="1">
    <location>
        <begin position="3"/>
        <end position="104"/>
    </location>
</feature>
<protein>
    <submittedName>
        <fullName evidence="2">Recombinase family protein</fullName>
    </submittedName>
</protein>
<dbReference type="Proteomes" id="UP001165667">
    <property type="component" value="Unassembled WGS sequence"/>
</dbReference>
<sequence>MRCAIYTRKSHSEGLEQTFYSLDAQRLACSHYVASQTSEGWGELPDRYDDGGFSDGTLERSALQRLLADVAAGSIDIVVVYKIDDSHDPCGILLGSLKHSSGTG</sequence>
<gene>
    <name evidence="2" type="ORF">M8523_23370</name>
</gene>
<evidence type="ECO:0000259" key="1">
    <source>
        <dbReference type="SMART" id="SM00857"/>
    </source>
</evidence>
<dbReference type="PANTHER" id="PTHR30461">
    <property type="entry name" value="DNA-INVERTASE FROM LAMBDOID PROPHAGE"/>
    <property type="match status" value="1"/>
</dbReference>
<dbReference type="CDD" id="cd00338">
    <property type="entry name" value="Ser_Recombinase"/>
    <property type="match status" value="1"/>
</dbReference>